<accession>A0A1C1CT54</accession>
<evidence type="ECO:0000256" key="11">
    <source>
        <dbReference type="ARBA" id="ARBA00023002"/>
    </source>
</evidence>
<dbReference type="GO" id="GO:0071500">
    <property type="term" value="P:cellular response to nitrosative stress"/>
    <property type="evidence" value="ECO:0007669"/>
    <property type="project" value="TreeGrafter"/>
</dbReference>
<keyword evidence="5" id="KW-0216">Detoxification</keyword>
<dbReference type="GO" id="GO:0071949">
    <property type="term" value="F:FAD binding"/>
    <property type="evidence" value="ECO:0007669"/>
    <property type="project" value="TreeGrafter"/>
</dbReference>
<dbReference type="InterPro" id="IPR001433">
    <property type="entry name" value="OxRdtase_FAD/NAD-bd"/>
</dbReference>
<dbReference type="SUPFAM" id="SSF52343">
    <property type="entry name" value="Ferredoxin reductase-like, C-terminal NADP-linked domain"/>
    <property type="match status" value="1"/>
</dbReference>
<dbReference type="EMBL" id="LGRB01000009">
    <property type="protein sequence ID" value="OCT51655.1"/>
    <property type="molecule type" value="Genomic_DNA"/>
</dbReference>
<dbReference type="Gene3D" id="2.40.30.10">
    <property type="entry name" value="Translation factors"/>
    <property type="match status" value="1"/>
</dbReference>
<keyword evidence="6" id="KW-0349">Heme</keyword>
<dbReference type="FunFam" id="3.40.50.80:FF:000010">
    <property type="entry name" value="Flavohemoprotein"/>
    <property type="match status" value="1"/>
</dbReference>
<dbReference type="SUPFAM" id="SSF63380">
    <property type="entry name" value="Riboflavin synthase domain-like"/>
    <property type="match status" value="1"/>
</dbReference>
<comment type="similarity">
    <text evidence="3">In the C-terminal section; belongs to the flavoprotein pyridine nucleotide cytochrome reductase family.</text>
</comment>
<organism evidence="17 18">
    <name type="scientific">Cladophialophora carrionii</name>
    <dbReference type="NCBI Taxonomy" id="86049"/>
    <lineage>
        <taxon>Eukaryota</taxon>
        <taxon>Fungi</taxon>
        <taxon>Dikarya</taxon>
        <taxon>Ascomycota</taxon>
        <taxon>Pezizomycotina</taxon>
        <taxon>Eurotiomycetes</taxon>
        <taxon>Chaetothyriomycetidae</taxon>
        <taxon>Chaetothyriales</taxon>
        <taxon>Herpotrichiellaceae</taxon>
        <taxon>Cladophialophora</taxon>
    </lineage>
</organism>
<evidence type="ECO:0000256" key="15">
    <source>
        <dbReference type="ARBA" id="ARBA00049433"/>
    </source>
</evidence>
<evidence type="ECO:0000256" key="5">
    <source>
        <dbReference type="ARBA" id="ARBA00022575"/>
    </source>
</evidence>
<keyword evidence="9" id="KW-0274">FAD</keyword>
<protein>
    <recommendedName>
        <fullName evidence="4">nitric oxide dioxygenase</fullName>
        <ecNumber evidence="4">1.14.12.17</ecNumber>
    </recommendedName>
</protein>
<dbReference type="InterPro" id="IPR017938">
    <property type="entry name" value="Riboflavin_synthase-like_b-brl"/>
</dbReference>
<dbReference type="PANTHER" id="PTHR43396">
    <property type="entry name" value="FLAVOHEMOPROTEIN"/>
    <property type="match status" value="1"/>
</dbReference>
<proteinExistence type="inferred from homology"/>
<evidence type="ECO:0000256" key="12">
    <source>
        <dbReference type="ARBA" id="ARBA00023004"/>
    </source>
</evidence>
<comment type="cofactor">
    <cofactor evidence="2">
        <name>FAD</name>
        <dbReference type="ChEBI" id="CHEBI:57692"/>
    </cofactor>
</comment>
<evidence type="ECO:0000259" key="16">
    <source>
        <dbReference type="Pfam" id="PF00175"/>
    </source>
</evidence>
<keyword evidence="7" id="KW-0285">Flavoprotein</keyword>
<sequence length="235" mass="26544">MKREKGLNVEQDPDAMAHPGYVSNILHDQKKVGDIVQLSHPAGDFSFDVRTDDDDHSPTVLLSVGVGLTPLTSILNTSIAKPGRRQISWVHVSRNHKTHAFNDHVNTMAELHPWINKRVFHSNPVHGEEQGVHYDHRGRLDLSELDAEKDLKLSDKNATYYICGPEQFMVELEQALREKGVDANHINMELFGTGGVPQQSRDEGIETALTRLESIDYGIWNVRCVWVSNDESNYQ</sequence>
<dbReference type="VEuPathDB" id="FungiDB:CLCR_09041"/>
<dbReference type="EC" id="1.14.12.17" evidence="4"/>
<reference evidence="18" key="1">
    <citation type="submission" date="2015-07" db="EMBL/GenBank/DDBJ databases">
        <authorList>
            <person name="Teixeira M.M."/>
            <person name="Souza R.C."/>
            <person name="Almeida L.G."/>
            <person name="Vicente V.A."/>
            <person name="de Hoog S."/>
            <person name="Bocca A.L."/>
            <person name="de Almeida S.R."/>
            <person name="Vasconcelos A.T."/>
            <person name="Felipe M.S."/>
        </authorList>
    </citation>
    <scope>NUCLEOTIDE SEQUENCE [LARGE SCALE GENOMIC DNA]</scope>
    <source>
        <strain evidence="18">KSF</strain>
    </source>
</reference>
<evidence type="ECO:0000256" key="2">
    <source>
        <dbReference type="ARBA" id="ARBA00001974"/>
    </source>
</evidence>
<dbReference type="GO" id="GO:0009636">
    <property type="term" value="P:response to toxic substance"/>
    <property type="evidence" value="ECO:0007669"/>
    <property type="project" value="UniProtKB-KW"/>
</dbReference>
<dbReference type="OrthoDB" id="436496at2759"/>
<feature type="domain" description="Oxidoreductase FAD/NAD(P)-binding" evidence="16">
    <location>
        <begin position="61"/>
        <end position="169"/>
    </location>
</feature>
<comment type="caution">
    <text evidence="17">The sequence shown here is derived from an EMBL/GenBank/DDBJ whole genome shotgun (WGS) entry which is preliminary data.</text>
</comment>
<comment type="catalytic activity">
    <reaction evidence="15">
        <text>2 nitric oxide + NADPH + 2 O2 = 2 nitrate + NADP(+) + H(+)</text>
        <dbReference type="Rhea" id="RHEA:19465"/>
        <dbReference type="ChEBI" id="CHEBI:15378"/>
        <dbReference type="ChEBI" id="CHEBI:15379"/>
        <dbReference type="ChEBI" id="CHEBI:16480"/>
        <dbReference type="ChEBI" id="CHEBI:17632"/>
        <dbReference type="ChEBI" id="CHEBI:57783"/>
        <dbReference type="ChEBI" id="CHEBI:58349"/>
        <dbReference type="EC" id="1.14.12.17"/>
    </reaction>
</comment>
<evidence type="ECO:0000256" key="4">
    <source>
        <dbReference type="ARBA" id="ARBA00012229"/>
    </source>
</evidence>
<evidence type="ECO:0000256" key="14">
    <source>
        <dbReference type="ARBA" id="ARBA00048649"/>
    </source>
</evidence>
<dbReference type="PANTHER" id="PTHR43396:SF3">
    <property type="entry name" value="FLAVOHEMOPROTEIN"/>
    <property type="match status" value="1"/>
</dbReference>
<dbReference type="GO" id="GO:0008941">
    <property type="term" value="F:nitric oxide dioxygenase NAD(P)H activity"/>
    <property type="evidence" value="ECO:0007669"/>
    <property type="project" value="UniProtKB-EC"/>
</dbReference>
<dbReference type="GO" id="GO:0046872">
    <property type="term" value="F:metal ion binding"/>
    <property type="evidence" value="ECO:0007669"/>
    <property type="project" value="UniProtKB-KW"/>
</dbReference>
<keyword evidence="10" id="KW-0521">NADP</keyword>
<evidence type="ECO:0000256" key="13">
    <source>
        <dbReference type="ARBA" id="ARBA00023027"/>
    </source>
</evidence>
<evidence type="ECO:0000256" key="1">
    <source>
        <dbReference type="ARBA" id="ARBA00001970"/>
    </source>
</evidence>
<evidence type="ECO:0000256" key="8">
    <source>
        <dbReference type="ARBA" id="ARBA00022723"/>
    </source>
</evidence>
<dbReference type="AlphaFoldDB" id="A0A1C1CT54"/>
<gene>
    <name evidence="17" type="ORF">CLCR_09041</name>
</gene>
<dbReference type="VEuPathDB" id="FungiDB:G647_06446"/>
<comment type="catalytic activity">
    <reaction evidence="14">
        <text>2 nitric oxide + NADH + 2 O2 = 2 nitrate + NAD(+) + H(+)</text>
        <dbReference type="Rhea" id="RHEA:19469"/>
        <dbReference type="ChEBI" id="CHEBI:15378"/>
        <dbReference type="ChEBI" id="CHEBI:15379"/>
        <dbReference type="ChEBI" id="CHEBI:16480"/>
        <dbReference type="ChEBI" id="CHEBI:17632"/>
        <dbReference type="ChEBI" id="CHEBI:57540"/>
        <dbReference type="ChEBI" id="CHEBI:57945"/>
        <dbReference type="EC" id="1.14.12.17"/>
    </reaction>
</comment>
<evidence type="ECO:0000256" key="6">
    <source>
        <dbReference type="ARBA" id="ARBA00022617"/>
    </source>
</evidence>
<dbReference type="GO" id="GO:0046210">
    <property type="term" value="P:nitric oxide catabolic process"/>
    <property type="evidence" value="ECO:0007669"/>
    <property type="project" value="TreeGrafter"/>
</dbReference>
<keyword evidence="18" id="KW-1185">Reference proteome</keyword>
<keyword evidence="8" id="KW-0479">Metal-binding</keyword>
<evidence type="ECO:0000256" key="10">
    <source>
        <dbReference type="ARBA" id="ARBA00022857"/>
    </source>
</evidence>
<keyword evidence="13" id="KW-0520">NAD</keyword>
<dbReference type="Gene3D" id="3.40.50.80">
    <property type="entry name" value="Nucleotide-binding domain of ferredoxin-NADP reductase (FNR) module"/>
    <property type="match status" value="1"/>
</dbReference>
<evidence type="ECO:0000256" key="7">
    <source>
        <dbReference type="ARBA" id="ARBA00022630"/>
    </source>
</evidence>
<dbReference type="STRING" id="86049.A0A1C1CT54"/>
<comment type="cofactor">
    <cofactor evidence="1">
        <name>heme b</name>
        <dbReference type="ChEBI" id="CHEBI:60344"/>
    </cofactor>
</comment>
<evidence type="ECO:0000256" key="9">
    <source>
        <dbReference type="ARBA" id="ARBA00022827"/>
    </source>
</evidence>
<evidence type="ECO:0000313" key="18">
    <source>
        <dbReference type="Proteomes" id="UP000094526"/>
    </source>
</evidence>
<dbReference type="Pfam" id="PF00175">
    <property type="entry name" value="NAD_binding_1"/>
    <property type="match status" value="1"/>
</dbReference>
<dbReference type="Proteomes" id="UP000094526">
    <property type="component" value="Unassembled WGS sequence"/>
</dbReference>
<evidence type="ECO:0000313" key="17">
    <source>
        <dbReference type="EMBL" id="OCT51655.1"/>
    </source>
</evidence>
<keyword evidence="11" id="KW-0560">Oxidoreductase</keyword>
<dbReference type="InterPro" id="IPR039261">
    <property type="entry name" value="FNR_nucleotide-bd"/>
</dbReference>
<name>A0A1C1CT54_9EURO</name>
<keyword evidence="12" id="KW-0408">Iron</keyword>
<evidence type="ECO:0000256" key="3">
    <source>
        <dbReference type="ARBA" id="ARBA00006401"/>
    </source>
</evidence>